<dbReference type="AlphaFoldDB" id="A0A3S5C5X6"/>
<protein>
    <submittedName>
        <fullName evidence="1">Uncharacterized protein</fullName>
    </submittedName>
</protein>
<reference evidence="1" key="1">
    <citation type="submission" date="2018-11" db="EMBL/GenBank/DDBJ databases">
        <authorList>
            <consortium name="Pathogen Informatics"/>
        </authorList>
    </citation>
    <scope>NUCLEOTIDE SEQUENCE</scope>
</reference>
<dbReference type="Proteomes" id="UP000784294">
    <property type="component" value="Unassembled WGS sequence"/>
</dbReference>
<name>A0A3S5C5X6_9PLAT</name>
<proteinExistence type="predicted"/>
<gene>
    <name evidence="1" type="ORF">PXEA_LOCUS30897</name>
</gene>
<dbReference type="EMBL" id="CAAALY010255062">
    <property type="protein sequence ID" value="VEL37457.1"/>
    <property type="molecule type" value="Genomic_DNA"/>
</dbReference>
<evidence type="ECO:0000313" key="2">
    <source>
        <dbReference type="Proteomes" id="UP000784294"/>
    </source>
</evidence>
<keyword evidence="2" id="KW-1185">Reference proteome</keyword>
<evidence type="ECO:0000313" key="1">
    <source>
        <dbReference type="EMBL" id="VEL37457.1"/>
    </source>
</evidence>
<organism evidence="1 2">
    <name type="scientific">Protopolystoma xenopodis</name>
    <dbReference type="NCBI Taxonomy" id="117903"/>
    <lineage>
        <taxon>Eukaryota</taxon>
        <taxon>Metazoa</taxon>
        <taxon>Spiralia</taxon>
        <taxon>Lophotrochozoa</taxon>
        <taxon>Platyhelminthes</taxon>
        <taxon>Monogenea</taxon>
        <taxon>Polyopisthocotylea</taxon>
        <taxon>Polystomatidea</taxon>
        <taxon>Polystomatidae</taxon>
        <taxon>Protopolystoma</taxon>
    </lineage>
</organism>
<accession>A0A3S5C5X6</accession>
<comment type="caution">
    <text evidence="1">The sequence shown here is derived from an EMBL/GenBank/DDBJ whole genome shotgun (WGS) entry which is preliminary data.</text>
</comment>
<sequence length="67" mass="7097">MIAVPCSYSICCPAHCIHLPGAIIFQFRLNHSFPTLILPGTSALTIVACPGPHLHPNAHLSPPMALS</sequence>